<dbReference type="GO" id="GO:0016787">
    <property type="term" value="F:hydrolase activity"/>
    <property type="evidence" value="ECO:0007669"/>
    <property type="project" value="UniProtKB-KW"/>
</dbReference>
<evidence type="ECO:0000259" key="7">
    <source>
        <dbReference type="Pfam" id="PF21408"/>
    </source>
</evidence>
<organism evidence="8 9">
    <name type="scientific">Protopolystoma xenopodis</name>
    <dbReference type="NCBI Taxonomy" id="117903"/>
    <lineage>
        <taxon>Eukaryota</taxon>
        <taxon>Metazoa</taxon>
        <taxon>Spiralia</taxon>
        <taxon>Lophotrochozoa</taxon>
        <taxon>Platyhelminthes</taxon>
        <taxon>Monogenea</taxon>
        <taxon>Polyopisthocotylea</taxon>
        <taxon>Polystomatidea</taxon>
        <taxon>Polystomatidae</taxon>
        <taxon>Protopolystoma</taxon>
    </lineage>
</organism>
<dbReference type="Pfam" id="PF13234">
    <property type="entry name" value="MTR4_beta-barrel"/>
    <property type="match status" value="1"/>
</dbReference>
<keyword evidence="3" id="KW-0347">Helicase</keyword>
<reference evidence="8" key="1">
    <citation type="submission" date="2018-11" db="EMBL/GenBank/DDBJ databases">
        <authorList>
            <consortium name="Pathogen Informatics"/>
        </authorList>
    </citation>
    <scope>NUCLEOTIDE SEQUENCE</scope>
</reference>
<evidence type="ECO:0000313" key="9">
    <source>
        <dbReference type="Proteomes" id="UP000784294"/>
    </source>
</evidence>
<dbReference type="PANTHER" id="PTHR12131:SF1">
    <property type="entry name" value="ATP-DEPENDENT RNA HELICASE SUPV3L1, MITOCHONDRIAL-RELATED"/>
    <property type="match status" value="1"/>
</dbReference>
<dbReference type="InterPro" id="IPR025696">
    <property type="entry name" value="Beta-barrel_MTR4"/>
</dbReference>
<dbReference type="Gene3D" id="1.20.1500.20">
    <property type="match status" value="1"/>
</dbReference>
<keyword evidence="1" id="KW-0547">Nucleotide-binding</keyword>
<dbReference type="OrthoDB" id="64767at2759"/>
<gene>
    <name evidence="8" type="ORF">PXEA_LOCUS8628</name>
</gene>
<keyword evidence="2" id="KW-0378">Hydrolase</keyword>
<keyword evidence="4" id="KW-0067">ATP-binding</keyword>
<dbReference type="GO" id="GO:0005524">
    <property type="term" value="F:ATP binding"/>
    <property type="evidence" value="ECO:0007669"/>
    <property type="project" value="UniProtKB-KW"/>
</dbReference>
<sequence length="219" mass="24664">MADNTLSPYAAKQLLLGQPDPLNSAFHLTYTMVLNLLRVDDIDPETMLERSFYQFQNSLRLPHLEKQVITLENDLADYESSLPALDIEESHISSYLDLLRGQKQLNRTKMSLLSRPKYLVAFLQPGRIVHVAHSGIDYGWGIILHVRRNQNPGSIPSRSIIFNDAESIHTVDCLIEVSLSSEHALKFNQEKPGSPNATPLPLALVEPAYKSNLIFSEDD</sequence>
<dbReference type="AlphaFoldDB" id="A0A3S4ZYK0"/>
<dbReference type="EMBL" id="CAAALY010023764">
    <property type="protein sequence ID" value="VEL15188.1"/>
    <property type="molecule type" value="Genomic_DNA"/>
</dbReference>
<evidence type="ECO:0000256" key="2">
    <source>
        <dbReference type="ARBA" id="ARBA00022801"/>
    </source>
</evidence>
<keyword evidence="9" id="KW-1185">Reference proteome</keyword>
<dbReference type="GO" id="GO:0003724">
    <property type="term" value="F:RNA helicase activity"/>
    <property type="evidence" value="ECO:0007669"/>
    <property type="project" value="UniProtKB-EC"/>
</dbReference>
<dbReference type="InterPro" id="IPR048392">
    <property type="entry name" value="MTR4-like_stalk"/>
</dbReference>
<dbReference type="Proteomes" id="UP000784294">
    <property type="component" value="Unassembled WGS sequence"/>
</dbReference>
<evidence type="ECO:0000256" key="1">
    <source>
        <dbReference type="ARBA" id="ARBA00022741"/>
    </source>
</evidence>
<evidence type="ECO:0000259" key="6">
    <source>
        <dbReference type="Pfam" id="PF13234"/>
    </source>
</evidence>
<comment type="caution">
    <text evidence="8">The sequence shown here is derived from an EMBL/GenBank/DDBJ whole genome shotgun (WGS) entry which is preliminary data.</text>
</comment>
<name>A0A3S4ZYK0_9PLAT</name>
<dbReference type="Gene3D" id="2.40.30.300">
    <property type="match status" value="1"/>
</dbReference>
<dbReference type="Pfam" id="PF21408">
    <property type="entry name" value="MTR4-like_stalk"/>
    <property type="match status" value="1"/>
</dbReference>
<feature type="domain" description="Exosome RNA helicase MTR4-like beta-barrel" evidence="6">
    <location>
        <begin position="115"/>
        <end position="193"/>
    </location>
</feature>
<feature type="domain" description="Exosome RNA helicase MTR4-like stalk" evidence="7">
    <location>
        <begin position="45"/>
        <end position="106"/>
    </location>
</feature>
<evidence type="ECO:0000313" key="8">
    <source>
        <dbReference type="EMBL" id="VEL15188.1"/>
    </source>
</evidence>
<dbReference type="InterPro" id="IPR050699">
    <property type="entry name" value="RNA-DNA_Helicase"/>
</dbReference>
<evidence type="ECO:0000256" key="4">
    <source>
        <dbReference type="ARBA" id="ARBA00022840"/>
    </source>
</evidence>
<comment type="catalytic activity">
    <reaction evidence="5">
        <text>ATP + H2O = ADP + phosphate + H(+)</text>
        <dbReference type="Rhea" id="RHEA:13065"/>
        <dbReference type="ChEBI" id="CHEBI:15377"/>
        <dbReference type="ChEBI" id="CHEBI:15378"/>
        <dbReference type="ChEBI" id="CHEBI:30616"/>
        <dbReference type="ChEBI" id="CHEBI:43474"/>
        <dbReference type="ChEBI" id="CHEBI:456216"/>
        <dbReference type="EC" id="3.6.4.13"/>
    </reaction>
</comment>
<evidence type="ECO:0000256" key="3">
    <source>
        <dbReference type="ARBA" id="ARBA00022806"/>
    </source>
</evidence>
<accession>A0A3S4ZYK0</accession>
<protein>
    <submittedName>
        <fullName evidence="8">Uncharacterized protein</fullName>
    </submittedName>
</protein>
<dbReference type="PANTHER" id="PTHR12131">
    <property type="entry name" value="ATP-DEPENDENT RNA AND DNA HELICASE"/>
    <property type="match status" value="1"/>
</dbReference>
<proteinExistence type="predicted"/>
<evidence type="ECO:0000256" key="5">
    <source>
        <dbReference type="ARBA" id="ARBA00047984"/>
    </source>
</evidence>